<dbReference type="Proteomes" id="UP000234275">
    <property type="component" value="Unassembled WGS sequence"/>
</dbReference>
<sequence>MFAHKYRPVDSEERDRDQEIYKIDNECSDNRSLPQKAFYKRCISMQYVLILLLVLTNIATLAFWIKSSGAQKWPAASVTILEQDIARNGIPAIQTLGPADIPVEMEMREFSTGITEDRRTKFFGEPDEKTNAAWDSLMDVRLIHLDKQQAQYVGAPTARQYDSPPGSYVGVLEVFHQLHCLNRIRLAFYTDLKGEYGENADIIRRHTYHCFDYLRQSFMCLADVNIGPVGWNATTETYIAEGDGVRECRHFDKIHEWAKKHDVPHAPGNINPAPENGHGHGMHE</sequence>
<dbReference type="EMBL" id="MSFO01000010">
    <property type="protein sequence ID" value="PLB43502.1"/>
    <property type="molecule type" value="Genomic_DNA"/>
</dbReference>
<evidence type="ECO:0000313" key="4">
    <source>
        <dbReference type="EMBL" id="PLB43502.1"/>
    </source>
</evidence>
<keyword evidence="5" id="KW-1185">Reference proteome</keyword>
<evidence type="ECO:0000256" key="2">
    <source>
        <dbReference type="SAM" id="MobiDB-lite"/>
    </source>
</evidence>
<reference evidence="4 5" key="1">
    <citation type="submission" date="2016-12" db="EMBL/GenBank/DDBJ databases">
        <title>The genomes of Aspergillus section Nigri reveals drivers in fungal speciation.</title>
        <authorList>
            <consortium name="DOE Joint Genome Institute"/>
            <person name="Vesth T.C."/>
            <person name="Nybo J."/>
            <person name="Theobald S."/>
            <person name="Brandl J."/>
            <person name="Frisvad J.C."/>
            <person name="Nielsen K.F."/>
            <person name="Lyhne E.K."/>
            <person name="Kogle M.E."/>
            <person name="Kuo A."/>
            <person name="Riley R."/>
            <person name="Clum A."/>
            <person name="Nolan M."/>
            <person name="Lipzen A."/>
            <person name="Salamov A."/>
            <person name="Henrissat B."/>
            <person name="Wiebenga A."/>
            <person name="De Vries R.P."/>
            <person name="Grigoriev I.V."/>
            <person name="Mortensen U.H."/>
            <person name="Andersen M.R."/>
            <person name="Baker S.E."/>
        </authorList>
    </citation>
    <scope>NUCLEOTIDE SEQUENCE [LARGE SCALE GENOMIC DNA]</scope>
    <source>
        <strain evidence="4 5">IBT 23096</strain>
    </source>
</reference>
<dbReference type="Pfam" id="PF11807">
    <property type="entry name" value="UstYa"/>
    <property type="match status" value="1"/>
</dbReference>
<dbReference type="InterPro" id="IPR021765">
    <property type="entry name" value="UstYa-like"/>
</dbReference>
<proteinExistence type="inferred from homology"/>
<dbReference type="PANTHER" id="PTHR33365:SF6">
    <property type="entry name" value="OXIDASE USTYA"/>
    <property type="match status" value="1"/>
</dbReference>
<protein>
    <recommendedName>
        <fullName evidence="6">Tat pathway signal sequence</fullName>
    </recommendedName>
</protein>
<feature type="transmembrane region" description="Helical" evidence="3">
    <location>
        <begin position="47"/>
        <end position="65"/>
    </location>
</feature>
<evidence type="ECO:0000256" key="3">
    <source>
        <dbReference type="SAM" id="Phobius"/>
    </source>
</evidence>
<dbReference type="AlphaFoldDB" id="A0A2I2FS97"/>
<evidence type="ECO:0008006" key="6">
    <source>
        <dbReference type="Google" id="ProtNLM"/>
    </source>
</evidence>
<name>A0A2I2FS97_9EURO</name>
<dbReference type="PANTHER" id="PTHR33365">
    <property type="entry name" value="YALI0B05434P"/>
    <property type="match status" value="1"/>
</dbReference>
<accession>A0A2I2FS97</accession>
<organism evidence="4 5">
    <name type="scientific">Aspergillus steynii IBT 23096</name>
    <dbReference type="NCBI Taxonomy" id="1392250"/>
    <lineage>
        <taxon>Eukaryota</taxon>
        <taxon>Fungi</taxon>
        <taxon>Dikarya</taxon>
        <taxon>Ascomycota</taxon>
        <taxon>Pezizomycotina</taxon>
        <taxon>Eurotiomycetes</taxon>
        <taxon>Eurotiomycetidae</taxon>
        <taxon>Eurotiales</taxon>
        <taxon>Aspergillaceae</taxon>
        <taxon>Aspergillus</taxon>
        <taxon>Aspergillus subgen. Circumdati</taxon>
    </lineage>
</organism>
<comment type="similarity">
    <text evidence="1">Belongs to the ustYa family.</text>
</comment>
<evidence type="ECO:0000313" key="5">
    <source>
        <dbReference type="Proteomes" id="UP000234275"/>
    </source>
</evidence>
<feature type="region of interest" description="Disordered" evidence="2">
    <location>
        <begin position="262"/>
        <end position="284"/>
    </location>
</feature>
<keyword evidence="3" id="KW-0812">Transmembrane</keyword>
<comment type="caution">
    <text evidence="4">The sequence shown here is derived from an EMBL/GenBank/DDBJ whole genome shotgun (WGS) entry which is preliminary data.</text>
</comment>
<dbReference type="RefSeq" id="XP_024698804.1">
    <property type="nucleotide sequence ID" value="XM_024853785.1"/>
</dbReference>
<evidence type="ECO:0000256" key="1">
    <source>
        <dbReference type="ARBA" id="ARBA00035112"/>
    </source>
</evidence>
<dbReference type="VEuPathDB" id="FungiDB:P170DRAFT_480477"/>
<dbReference type="GeneID" id="36561483"/>
<gene>
    <name evidence="4" type="ORF">P170DRAFT_480477</name>
</gene>
<keyword evidence="3" id="KW-1133">Transmembrane helix</keyword>
<keyword evidence="3" id="KW-0472">Membrane</keyword>
<dbReference type="OrthoDB" id="3687641at2759"/>
<dbReference type="GO" id="GO:0043386">
    <property type="term" value="P:mycotoxin biosynthetic process"/>
    <property type="evidence" value="ECO:0007669"/>
    <property type="project" value="InterPro"/>
</dbReference>